<keyword evidence="3" id="KW-1185">Reference proteome</keyword>
<evidence type="ECO:0000259" key="1">
    <source>
        <dbReference type="PROSITE" id="PS50943"/>
    </source>
</evidence>
<dbReference type="AlphaFoldDB" id="A0A9Q3ZFY6"/>
<dbReference type="PANTHER" id="PTHR40455">
    <property type="entry name" value="ANTITOXIN HIGA"/>
    <property type="match status" value="1"/>
</dbReference>
<dbReference type="GO" id="GO:0006355">
    <property type="term" value="P:regulation of DNA-templated transcription"/>
    <property type="evidence" value="ECO:0007669"/>
    <property type="project" value="InterPro"/>
</dbReference>
<comment type="caution">
    <text evidence="2">The sequence shown here is derived from an EMBL/GenBank/DDBJ whole genome shotgun (WGS) entry which is preliminary data.</text>
</comment>
<gene>
    <name evidence="2" type="ORF">LZG35_08680</name>
</gene>
<proteinExistence type="predicted"/>
<evidence type="ECO:0000313" key="3">
    <source>
        <dbReference type="Proteomes" id="UP001107961"/>
    </source>
</evidence>
<sequence>MTAILDQAAMHWAHIAPLLDEPESEADYDAKVEALDELLDAIGDDEQHSLASLAARLGDVIKAYDETHRPMSDVAGIDVLRYLMREHGVNQSQLPEIGAQSVVSSILSGRRTLNWRQICALSERFGVPTDAFKDR</sequence>
<feature type="domain" description="HTH cro/C1-type" evidence="1">
    <location>
        <begin position="80"/>
        <end position="132"/>
    </location>
</feature>
<dbReference type="Proteomes" id="UP001107961">
    <property type="component" value="Unassembled WGS sequence"/>
</dbReference>
<accession>A0A9Q3ZFY6</accession>
<dbReference type="CDD" id="cd00093">
    <property type="entry name" value="HTH_XRE"/>
    <property type="match status" value="1"/>
</dbReference>
<dbReference type="SMART" id="SM00530">
    <property type="entry name" value="HTH_XRE"/>
    <property type="match status" value="1"/>
</dbReference>
<dbReference type="EMBL" id="JAJVKT010000008">
    <property type="protein sequence ID" value="MCE7508709.1"/>
    <property type="molecule type" value="Genomic_DNA"/>
</dbReference>
<dbReference type="InterPro" id="IPR001387">
    <property type="entry name" value="Cro/C1-type_HTH"/>
</dbReference>
<protein>
    <submittedName>
        <fullName evidence="2">Transcriptional regulator</fullName>
    </submittedName>
</protein>
<dbReference type="PROSITE" id="PS50943">
    <property type="entry name" value="HTH_CROC1"/>
    <property type="match status" value="1"/>
</dbReference>
<organism evidence="2 3">
    <name type="scientific">Alloalcanivorax xenomutans</name>
    <dbReference type="NCBI Taxonomy" id="1094342"/>
    <lineage>
        <taxon>Bacteria</taxon>
        <taxon>Pseudomonadati</taxon>
        <taxon>Pseudomonadota</taxon>
        <taxon>Gammaproteobacteria</taxon>
        <taxon>Oceanospirillales</taxon>
        <taxon>Alcanivoracaceae</taxon>
        <taxon>Alloalcanivorax</taxon>
    </lineage>
</organism>
<reference evidence="2" key="1">
    <citation type="submission" date="2022-01" db="EMBL/GenBank/DDBJ databases">
        <authorList>
            <person name="Karlyshev A.V."/>
            <person name="Jaspars M."/>
        </authorList>
    </citation>
    <scope>NUCLEOTIDE SEQUENCE</scope>
    <source>
        <strain evidence="2">AGSA3-2</strain>
    </source>
</reference>
<dbReference type="RefSeq" id="WP_063140069.1">
    <property type="nucleotide sequence ID" value="NZ_CBDDTQ010000005.1"/>
</dbReference>
<dbReference type="SUPFAM" id="SSF47413">
    <property type="entry name" value="lambda repressor-like DNA-binding domains"/>
    <property type="match status" value="1"/>
</dbReference>
<evidence type="ECO:0000313" key="2">
    <source>
        <dbReference type="EMBL" id="MCE7508709.1"/>
    </source>
</evidence>
<dbReference type="GO" id="GO:0001046">
    <property type="term" value="F:core promoter sequence-specific DNA binding"/>
    <property type="evidence" value="ECO:0007669"/>
    <property type="project" value="TreeGrafter"/>
</dbReference>
<dbReference type="InterPro" id="IPR039060">
    <property type="entry name" value="Antitox_HigA"/>
</dbReference>
<dbReference type="GeneID" id="94687051"/>
<name>A0A9Q3ZFY6_9GAMM</name>
<dbReference type="InterPro" id="IPR010982">
    <property type="entry name" value="Lambda_DNA-bd_dom_sf"/>
</dbReference>
<dbReference type="PANTHER" id="PTHR40455:SF1">
    <property type="entry name" value="ANTITOXIN HIGA"/>
    <property type="match status" value="1"/>
</dbReference>
<dbReference type="KEGG" id="axe:P40_12120"/>